<proteinExistence type="predicted"/>
<sequence length="262" mass="29530">MSDARKNTSRYRSWGSTEDGQIEFESLSDKTLEGAINVLRKGFFLREAVCICVELNSEPGASEELEELCLHAAKDGVSVVAVDIVTKEVVGVAFNKIQVNSNSSEKSFFEQFSDNCKYQSSKALIDFMINVDLQIDLFKHYSVDCIFEIMFLATLPTHGKQRVGEMLVASSLELAKELRRDKNVRTPVTIHGNDEVSNANAVPTLTSAIMTSDYSYRIAKKLHFDVLVETTYDKFEYNGKKYNEKLNQDHQKCALVAKRLTI</sequence>
<dbReference type="AlphaFoldDB" id="A0AAW2H1W6"/>
<accession>A0AAW2H1W6</accession>
<dbReference type="Proteomes" id="UP001430953">
    <property type="component" value="Unassembled WGS sequence"/>
</dbReference>
<dbReference type="Gene3D" id="3.40.630.30">
    <property type="match status" value="1"/>
</dbReference>
<dbReference type="PANTHER" id="PTHR20905">
    <property type="entry name" value="N-ACETYLTRANSFERASE-RELATED"/>
    <property type="match status" value="1"/>
</dbReference>
<name>A0AAW2H1W6_9HYME</name>
<keyword evidence="2" id="KW-1185">Reference proteome</keyword>
<gene>
    <name evidence="1" type="ORF">PUN28_000864</name>
</gene>
<protein>
    <submittedName>
        <fullName evidence="1">Uncharacterized protein</fullName>
    </submittedName>
</protein>
<evidence type="ECO:0000313" key="2">
    <source>
        <dbReference type="Proteomes" id="UP001430953"/>
    </source>
</evidence>
<dbReference type="GO" id="GO:0008080">
    <property type="term" value="F:N-acetyltransferase activity"/>
    <property type="evidence" value="ECO:0007669"/>
    <property type="project" value="TreeGrafter"/>
</dbReference>
<dbReference type="PANTHER" id="PTHR20905:SF28">
    <property type="entry name" value="GH28833P-RELATED"/>
    <property type="match status" value="1"/>
</dbReference>
<dbReference type="EMBL" id="JADYXP020000001">
    <property type="protein sequence ID" value="KAL0133416.1"/>
    <property type="molecule type" value="Genomic_DNA"/>
</dbReference>
<reference evidence="1 2" key="1">
    <citation type="submission" date="2023-03" db="EMBL/GenBank/DDBJ databases">
        <title>High recombination rates correlate with genetic variation in Cardiocondyla obscurior ants.</title>
        <authorList>
            <person name="Errbii M."/>
        </authorList>
    </citation>
    <scope>NUCLEOTIDE SEQUENCE [LARGE SCALE GENOMIC DNA]</scope>
    <source>
        <strain evidence="1">Alpha-2009</strain>
        <tissue evidence="1">Whole body</tissue>
    </source>
</reference>
<organism evidence="1 2">
    <name type="scientific">Cardiocondyla obscurior</name>
    <dbReference type="NCBI Taxonomy" id="286306"/>
    <lineage>
        <taxon>Eukaryota</taxon>
        <taxon>Metazoa</taxon>
        <taxon>Ecdysozoa</taxon>
        <taxon>Arthropoda</taxon>
        <taxon>Hexapoda</taxon>
        <taxon>Insecta</taxon>
        <taxon>Pterygota</taxon>
        <taxon>Neoptera</taxon>
        <taxon>Endopterygota</taxon>
        <taxon>Hymenoptera</taxon>
        <taxon>Apocrita</taxon>
        <taxon>Aculeata</taxon>
        <taxon>Formicoidea</taxon>
        <taxon>Formicidae</taxon>
        <taxon>Myrmicinae</taxon>
        <taxon>Cardiocondyla</taxon>
    </lineage>
</organism>
<comment type="caution">
    <text evidence="1">The sequence shown here is derived from an EMBL/GenBank/DDBJ whole genome shotgun (WGS) entry which is preliminary data.</text>
</comment>
<evidence type="ECO:0000313" key="1">
    <source>
        <dbReference type="EMBL" id="KAL0133416.1"/>
    </source>
</evidence>